<keyword evidence="1" id="KW-0547">Nucleotide-binding</keyword>
<dbReference type="InterPro" id="IPR027417">
    <property type="entry name" value="P-loop_NTPase"/>
</dbReference>
<accession>A0A0H4IPL2</accession>
<dbReference type="GO" id="GO:0003678">
    <property type="term" value="F:DNA helicase activity"/>
    <property type="evidence" value="ECO:0007669"/>
    <property type="project" value="UniProtKB-UniRule"/>
</dbReference>
<dbReference type="GO" id="GO:0003677">
    <property type="term" value="F:DNA binding"/>
    <property type="evidence" value="ECO:0007669"/>
    <property type="project" value="UniProtKB-KW"/>
</dbReference>
<dbReference type="EMBL" id="KR560069">
    <property type="protein sequence ID" value="AKO61695.1"/>
    <property type="molecule type" value="Genomic_DNA"/>
</dbReference>
<dbReference type="InterPro" id="IPR007694">
    <property type="entry name" value="DNA_helicase_DnaB-like_C"/>
</dbReference>
<comment type="function">
    <text evidence="1">ATP-dependent DNA helicase essential for viral DNA replication and recombination. The helicase moves 5' -&gt; 3' on the lagging strand template, unwinding the DNA duplex ahead of the leading strand polymerase at the replication fork and generating ssDNA for both leading and lagging strand synthesis. Interaction with the primase allows the primase to initiate lagging strand synthesis and fully activates the helicase. Loaded by the helicase assembly factor on replication forks that begin at discrete replication origin sequences, as well as on forks that are created during recombination.</text>
</comment>
<dbReference type="GO" id="GO:0039686">
    <property type="term" value="P:bidirectional double-stranded viral DNA replication"/>
    <property type="evidence" value="ECO:0007669"/>
    <property type="project" value="InterPro"/>
</dbReference>
<dbReference type="Gene3D" id="3.40.50.300">
    <property type="entry name" value="P-loop containing nucleotide triphosphate hydrolases"/>
    <property type="match status" value="1"/>
</dbReference>
<name>A0A0H4IPL2_9CAUD</name>
<proteinExistence type="inferred from homology"/>
<feature type="domain" description="SF4 helicase" evidence="3">
    <location>
        <begin position="165"/>
        <end position="436"/>
    </location>
</feature>
<keyword evidence="1" id="KW-1194">Viral DNA replication</keyword>
<evidence type="ECO:0000313" key="5">
    <source>
        <dbReference type="Proteomes" id="UP000224291"/>
    </source>
</evidence>
<dbReference type="Pfam" id="PF03796">
    <property type="entry name" value="DnaB_C"/>
    <property type="match status" value="1"/>
</dbReference>
<dbReference type="GeneID" id="65066796"/>
<dbReference type="HAMAP" id="MF_04155">
    <property type="entry name" value="Helic_T4"/>
    <property type="match status" value="1"/>
</dbReference>
<keyword evidence="1" id="KW-0378">Hydrolase</keyword>
<evidence type="ECO:0000259" key="3">
    <source>
        <dbReference type="PROSITE" id="PS51199"/>
    </source>
</evidence>
<feature type="binding site" evidence="1">
    <location>
        <begin position="197"/>
        <end position="204"/>
    </location>
    <ligand>
        <name>ATP</name>
        <dbReference type="ChEBI" id="CHEBI:30616"/>
    </ligand>
</feature>
<dbReference type="SUPFAM" id="SSF52540">
    <property type="entry name" value="P-loop containing nucleoside triphosphate hydrolases"/>
    <property type="match status" value="1"/>
</dbReference>
<keyword evidence="1" id="KW-0238">DNA-binding</keyword>
<dbReference type="GO" id="GO:0006260">
    <property type="term" value="P:DNA replication"/>
    <property type="evidence" value="ECO:0007669"/>
    <property type="project" value="UniProtKB-KW"/>
</dbReference>
<evidence type="ECO:0000256" key="1">
    <source>
        <dbReference type="HAMAP-Rule" id="MF_04155"/>
    </source>
</evidence>
<keyword evidence="1" id="KW-0067">ATP-binding</keyword>
<dbReference type="EC" id="3.6.4.-" evidence="1"/>
<sequence length="469" mass="52768">MSDISNERLILAALVKNEEYLRKMLPFLKPEYFEDAAEGRMLKMIFEHAQRYNELPDKSTLIVAAKNDQSLSEGQADALHETILDVFSIIPSKNVEYLSETTEQFVQKTEVYLAIQKAIAIYQGEDLKQTVAAIPDILAKALAVSFDIKIGMEYFDTAAERFDFYSNPESRVPFRLESFNEITCGGVIRKTMNLLVAGVNVGKTMGLISLAADYVRDGYNVLYISGEMREEMISQRLDANLLGTNVNDLVKLGKEKFLSRVESLKQKSYGRFVVKEFAPGTATNLSIKHTMDDLKLKKNFVPDIIICDYLQIMASSRMAYGSQGSYYYYKAVAEELRALAVATNTVLWTAAQFNRGGMNSSEVGMEDIAESTGIAQTADGMWALIRTEELDQVNKLMVKQLKSRYANKAVKLKFTIGVDVDKQTLYSVEDDNADQYMDESKGSNYSQADIKEQFMKQNGGSKRDMSKLK</sequence>
<dbReference type="GO" id="GO:0016787">
    <property type="term" value="F:hydrolase activity"/>
    <property type="evidence" value="ECO:0007669"/>
    <property type="project" value="UniProtKB-KW"/>
</dbReference>
<organism evidence="4 5">
    <name type="scientific">Stenotrophomonas phage IME-SM1</name>
    <dbReference type="NCBI Taxonomy" id="1654717"/>
    <lineage>
        <taxon>Viruses</taxon>
        <taxon>Duplodnaviria</taxon>
        <taxon>Heunggongvirae</taxon>
        <taxon>Uroviricota</taxon>
        <taxon>Caudoviricetes</taxon>
        <taxon>Menderavirus</taxon>
        <taxon>Menderavirus IMESM1</taxon>
    </lineage>
</organism>
<comment type="subunit">
    <text evidence="1">Homohexamer. The homohexamer is a trimer of asymmetric dimers. Interacts with the DNA primase; this interaction forms the active primosome complex, which is composed of 6 helicase and 1 primase subunits and expresses full helicase and primase activities. Interacts (via C-terminus) with the helicase assembly factor; this interaction brings about the rapid assembly of the helicase onto ssDNA. Part of the replicase complex that includes the DNA polymerase, the polymerase clamp, the clamp loader complex, the single-stranded DNA binding protein, the primase, the DnaB-like replicative helicase and the helicase assembly factor.</text>
</comment>
<dbReference type="RefSeq" id="YP_010077888.1">
    <property type="nucleotide sequence ID" value="NC_054952.1"/>
</dbReference>
<dbReference type="PROSITE" id="PS51199">
    <property type="entry name" value="SF4_HELICASE"/>
    <property type="match status" value="1"/>
</dbReference>
<protein>
    <recommendedName>
        <fullName evidence="1">DnaB-like replicative helicase</fullName>
        <ecNumber evidence="1">3.6.4.-</ecNumber>
    </recommendedName>
</protein>
<dbReference type="InterPro" id="IPR046393">
    <property type="entry name" value="Helic_T4"/>
</dbReference>
<reference evidence="4 5" key="1">
    <citation type="submission" date="2015-05" db="EMBL/GenBank/DDBJ databases">
        <authorList>
            <person name="Liu X."/>
            <person name="Tong Y."/>
            <person name="Huang Y."/>
            <person name="Fan H."/>
            <person name="An X."/>
            <person name="Mi Z."/>
            <person name="Zhang Z."/>
        </authorList>
    </citation>
    <scope>NUCLEOTIDE SEQUENCE [LARGE SCALE GENOMIC DNA]</scope>
</reference>
<comment type="similarity">
    <text evidence="1">Belongs to the helicase family. DnaB subfamily.</text>
</comment>
<keyword evidence="5" id="KW-1185">Reference proteome</keyword>
<keyword evidence="1" id="KW-0235">DNA replication</keyword>
<keyword evidence="1 4" id="KW-0347">Helicase</keyword>
<evidence type="ECO:0000313" key="4">
    <source>
        <dbReference type="EMBL" id="AKO61695.1"/>
    </source>
</evidence>
<feature type="region of interest" description="Disordered" evidence="2">
    <location>
        <begin position="435"/>
        <end position="469"/>
    </location>
</feature>
<dbReference type="GO" id="GO:0005524">
    <property type="term" value="F:ATP binding"/>
    <property type="evidence" value="ECO:0007669"/>
    <property type="project" value="UniProtKB-UniRule"/>
</dbReference>
<dbReference type="Proteomes" id="UP000224291">
    <property type="component" value="Segment"/>
</dbReference>
<dbReference type="KEGG" id="vg:65066796"/>
<evidence type="ECO:0000256" key="2">
    <source>
        <dbReference type="SAM" id="MobiDB-lite"/>
    </source>
</evidence>